<feature type="region of interest" description="Disordered" evidence="2">
    <location>
        <begin position="26"/>
        <end position="47"/>
    </location>
</feature>
<dbReference type="PROSITE" id="PS51257">
    <property type="entry name" value="PROKAR_LIPOPROTEIN"/>
    <property type="match status" value="1"/>
</dbReference>
<comment type="similarity">
    <text evidence="1">Belongs to the serpin family.</text>
</comment>
<feature type="chain" id="PRO_5038382746" evidence="3">
    <location>
        <begin position="22"/>
        <end position="436"/>
    </location>
</feature>
<dbReference type="AlphaFoldDB" id="A0A926EKG9"/>
<dbReference type="InterPro" id="IPR042185">
    <property type="entry name" value="Serpin_sf_2"/>
</dbReference>
<protein>
    <submittedName>
        <fullName evidence="5">Serpin family protein</fullName>
    </submittedName>
</protein>
<dbReference type="PANTHER" id="PTHR11461">
    <property type="entry name" value="SERINE PROTEASE INHIBITOR, SERPIN"/>
    <property type="match status" value="1"/>
</dbReference>
<dbReference type="EMBL" id="JACRTD010000001">
    <property type="protein sequence ID" value="MBC8584030.1"/>
    <property type="molecule type" value="Genomic_DNA"/>
</dbReference>
<evidence type="ECO:0000313" key="6">
    <source>
        <dbReference type="Proteomes" id="UP000623678"/>
    </source>
</evidence>
<dbReference type="Gene3D" id="3.30.497.10">
    <property type="entry name" value="Antithrombin, subunit I, domain 2"/>
    <property type="match status" value="1"/>
</dbReference>
<dbReference type="CDD" id="cd19588">
    <property type="entry name" value="serpin_miropin-like"/>
    <property type="match status" value="1"/>
</dbReference>
<dbReference type="InterPro" id="IPR042178">
    <property type="entry name" value="Serpin_sf_1"/>
</dbReference>
<dbReference type="SMART" id="SM00093">
    <property type="entry name" value="SERPIN"/>
    <property type="match status" value="1"/>
</dbReference>
<dbReference type="PANTHER" id="PTHR11461:SF211">
    <property type="entry name" value="GH10112P-RELATED"/>
    <property type="match status" value="1"/>
</dbReference>
<name>A0A926EKG9_9FIRM</name>
<feature type="signal peptide" evidence="3">
    <location>
        <begin position="1"/>
        <end position="21"/>
    </location>
</feature>
<accession>A0A926EKG9</accession>
<dbReference type="GO" id="GO:0004867">
    <property type="term" value="F:serine-type endopeptidase inhibitor activity"/>
    <property type="evidence" value="ECO:0007669"/>
    <property type="project" value="InterPro"/>
</dbReference>
<dbReference type="InterPro" id="IPR023796">
    <property type="entry name" value="Serpin_dom"/>
</dbReference>
<dbReference type="GO" id="GO:0005615">
    <property type="term" value="C:extracellular space"/>
    <property type="evidence" value="ECO:0007669"/>
    <property type="project" value="InterPro"/>
</dbReference>
<feature type="compositionally biased region" description="Low complexity" evidence="2">
    <location>
        <begin position="33"/>
        <end position="46"/>
    </location>
</feature>
<keyword evidence="3" id="KW-0732">Signal</keyword>
<sequence>MKYRKLILGILCVSLVMGSCASPEAAPVKPDASSQENSSLSSQPEPATTAVLSDTTGYLTDNEVVENLSATGVNSVNKFGYGLYNKLFKEDENVFVSPVSMYLAFGMLQNGARGETEEQLGAILGGNKLEDLNAFCRDLQLYLINNRDSTELSVGNSLWIRTQEAKTVQQSFIDALSQYYGAKEAALDFDDPAAADTINNWVKESTNGMIEKLIDGPVNKSTVMYLINTIYFKGVWEDAFDASLTKEKDFAAASGTIQVPMMVKSAQYRYVENDQLQGILLPYKDGKTSMLVLLPKGDFAQFAKGITNEQITSLLGKMTFSEVVLSLPKMDIDYSADMIEAMQALGITDLFDKSADLSGINGEKNLYVNKVTHKTVLKVDEEGTEAAGATGIGIAMKAAVPTQQIIMTVDRPFFTAIVDNETGLTLFGGSIVNPQA</sequence>
<dbReference type="RefSeq" id="WP_262393888.1">
    <property type="nucleotide sequence ID" value="NZ_JACRTD010000001.1"/>
</dbReference>
<organism evidence="5 6">
    <name type="scientific">Youxingia wuxianensis</name>
    <dbReference type="NCBI Taxonomy" id="2763678"/>
    <lineage>
        <taxon>Bacteria</taxon>
        <taxon>Bacillati</taxon>
        <taxon>Bacillota</taxon>
        <taxon>Clostridia</taxon>
        <taxon>Eubacteriales</taxon>
        <taxon>Oscillospiraceae</taxon>
        <taxon>Youxingia</taxon>
    </lineage>
</organism>
<feature type="domain" description="Serpin" evidence="4">
    <location>
        <begin position="81"/>
        <end position="434"/>
    </location>
</feature>
<gene>
    <name evidence="5" type="ORF">H8705_00315</name>
</gene>
<comment type="caution">
    <text evidence="5">The sequence shown here is derived from an EMBL/GenBank/DDBJ whole genome shotgun (WGS) entry which is preliminary data.</text>
</comment>
<dbReference type="Pfam" id="PF00079">
    <property type="entry name" value="Serpin"/>
    <property type="match status" value="1"/>
</dbReference>
<dbReference type="Proteomes" id="UP000623678">
    <property type="component" value="Unassembled WGS sequence"/>
</dbReference>
<proteinExistence type="inferred from homology"/>
<evidence type="ECO:0000256" key="1">
    <source>
        <dbReference type="RuleBase" id="RU000411"/>
    </source>
</evidence>
<evidence type="ECO:0000259" key="4">
    <source>
        <dbReference type="SMART" id="SM00093"/>
    </source>
</evidence>
<dbReference type="InterPro" id="IPR000215">
    <property type="entry name" value="Serpin_fam"/>
</dbReference>
<reference evidence="5" key="1">
    <citation type="submission" date="2020-08" db="EMBL/GenBank/DDBJ databases">
        <title>Genome public.</title>
        <authorList>
            <person name="Liu C."/>
            <person name="Sun Q."/>
        </authorList>
    </citation>
    <scope>NUCLEOTIDE SEQUENCE</scope>
    <source>
        <strain evidence="5">NSJ-64</strain>
    </source>
</reference>
<keyword evidence="6" id="KW-1185">Reference proteome</keyword>
<evidence type="ECO:0000256" key="2">
    <source>
        <dbReference type="SAM" id="MobiDB-lite"/>
    </source>
</evidence>
<evidence type="ECO:0000256" key="3">
    <source>
        <dbReference type="SAM" id="SignalP"/>
    </source>
</evidence>
<dbReference type="SUPFAM" id="SSF56574">
    <property type="entry name" value="Serpins"/>
    <property type="match status" value="1"/>
</dbReference>
<dbReference type="Gene3D" id="2.30.39.10">
    <property type="entry name" value="Alpha-1-antitrypsin, domain 1"/>
    <property type="match status" value="1"/>
</dbReference>
<dbReference type="InterPro" id="IPR036186">
    <property type="entry name" value="Serpin_sf"/>
</dbReference>
<evidence type="ECO:0000313" key="5">
    <source>
        <dbReference type="EMBL" id="MBC8584030.1"/>
    </source>
</evidence>